<organism evidence="1">
    <name type="scientific">Cutibacterium acnes</name>
    <name type="common">Propionibacterium acnes</name>
    <dbReference type="NCBI Taxonomy" id="1747"/>
    <lineage>
        <taxon>Bacteria</taxon>
        <taxon>Bacillati</taxon>
        <taxon>Actinomycetota</taxon>
        <taxon>Actinomycetes</taxon>
        <taxon>Propionibacteriales</taxon>
        <taxon>Propionibacteriaceae</taxon>
        <taxon>Cutibacterium</taxon>
    </lineage>
</organism>
<protein>
    <submittedName>
        <fullName evidence="1">RpoE-like protein</fullName>
    </submittedName>
</protein>
<dbReference type="EMBL" id="JQ612072">
    <property type="protein sequence ID" value="AFH37444.1"/>
    <property type="molecule type" value="Genomic_DNA"/>
</dbReference>
<accession>H9ZMQ3</accession>
<evidence type="ECO:0000313" key="1">
    <source>
        <dbReference type="EMBL" id="AFH37444.1"/>
    </source>
</evidence>
<proteinExistence type="predicted"/>
<dbReference type="AlphaFoldDB" id="H9ZMQ3"/>
<name>H9ZMQ3_CUTAC</name>
<reference evidence="1" key="2">
    <citation type="submission" date="2012-02" db="EMBL/GenBank/DDBJ databases">
        <authorList>
            <person name="Brueggemann H."/>
            <person name="Lomholt H.B."/>
            <person name="Tettelin H."/>
            <person name="Kilian M."/>
        </authorList>
    </citation>
    <scope>NUCLEOTIDE SEQUENCE</scope>
    <source>
        <strain evidence="1">15.1.R1</strain>
    </source>
</reference>
<reference evidence="1" key="1">
    <citation type="journal article" date="2012" name="PLoS ONE">
        <title>CRISPR/cas Loci of Type II Propionibacterium acnes Confer Immunity against Acquisition of Mobile Elements Present in Type I P. acnes.</title>
        <authorList>
            <person name="Bruggemann H."/>
            <person name="Lomholt H.B."/>
            <person name="Tettelin H."/>
            <person name="Kilian M."/>
        </authorList>
    </citation>
    <scope>NUCLEOTIDE SEQUENCE</scope>
    <source>
        <strain evidence="1">15.1.R1</strain>
    </source>
</reference>
<sequence>MSRQFNAPGKEAPLMFTTTNTLNDEWDQIRATEIDWHDCPELMHCIDVDDVLAVIPAAPDAILGYLIARAQGGDELATRTIIQAFTGKLILMATATKVRRTNDGFNDLLAGLWETIITYPLDRRPDKIAANLILDTLHRVTRFWRADSPDEEEAHGLVPFPDTLIAPEPDEDVTASQAIALAVDRNWITEDLARLMSHIYCDGMTGADAGRLHGCAPATVRSRCRDGRAVLQRNAETILAVC</sequence>